<evidence type="ECO:0000256" key="5">
    <source>
        <dbReference type="ARBA" id="ARBA00022643"/>
    </source>
</evidence>
<dbReference type="InterPro" id="IPR001094">
    <property type="entry name" value="Flavdoxin-like"/>
</dbReference>
<comment type="cofactor">
    <cofactor evidence="1">
        <name>FMN</name>
        <dbReference type="ChEBI" id="CHEBI:58210"/>
    </cofactor>
</comment>
<dbReference type="SUPFAM" id="SSF52218">
    <property type="entry name" value="Flavoproteins"/>
    <property type="match status" value="1"/>
</dbReference>
<keyword evidence="9" id="KW-0198">Cysteine biosynthesis</keyword>
<keyword evidence="6" id="KW-0274">FAD</keyword>
<dbReference type="STRING" id="85968.GCA_900073015_00415"/>
<keyword evidence="14" id="KW-1185">Reference proteome</keyword>
<keyword evidence="5" id="KW-0288">FMN</keyword>
<dbReference type="InterPro" id="IPR001709">
    <property type="entry name" value="Flavoprot_Pyr_Nucl_cyt_Rdtase"/>
</dbReference>
<name>A0A2G5P8I9_9MYCO</name>
<evidence type="ECO:0000256" key="6">
    <source>
        <dbReference type="ARBA" id="ARBA00022827"/>
    </source>
</evidence>
<keyword evidence="9" id="KW-0028">Amino-acid biosynthesis</keyword>
<dbReference type="EMBL" id="PDCN02000015">
    <property type="protein sequence ID" value="PIB74662.1"/>
    <property type="molecule type" value="Genomic_DNA"/>
</dbReference>
<dbReference type="CDD" id="cd06199">
    <property type="entry name" value="SiR"/>
    <property type="match status" value="1"/>
</dbReference>
<dbReference type="Gene3D" id="3.40.50.80">
    <property type="entry name" value="Nucleotide-binding domain of ferredoxin-NADP reductase (FNR) module"/>
    <property type="match status" value="1"/>
</dbReference>
<keyword evidence="8" id="KW-0560">Oxidoreductase</keyword>
<dbReference type="SUPFAM" id="SSF63380">
    <property type="entry name" value="Riboflavin synthase domain-like"/>
    <property type="match status" value="1"/>
</dbReference>
<dbReference type="GO" id="GO:0004783">
    <property type="term" value="F:sulfite reductase (NADPH) activity"/>
    <property type="evidence" value="ECO:0007669"/>
    <property type="project" value="UniProtKB-EC"/>
</dbReference>
<dbReference type="RefSeq" id="WP_090585383.1">
    <property type="nucleotide sequence ID" value="NZ_CP104302.1"/>
</dbReference>
<dbReference type="GO" id="GO:0010181">
    <property type="term" value="F:FMN binding"/>
    <property type="evidence" value="ECO:0007669"/>
    <property type="project" value="InterPro"/>
</dbReference>
<dbReference type="PANTHER" id="PTHR19384">
    <property type="entry name" value="NITRIC OXIDE SYNTHASE-RELATED"/>
    <property type="match status" value="1"/>
</dbReference>
<dbReference type="InterPro" id="IPR001433">
    <property type="entry name" value="OxRdtase_FAD/NAD-bd"/>
</dbReference>
<dbReference type="FunFam" id="3.40.50.80:FF:000001">
    <property type="entry name" value="NADPH--cytochrome P450 reductase 1"/>
    <property type="match status" value="1"/>
</dbReference>
<evidence type="ECO:0000313" key="13">
    <source>
        <dbReference type="EMBL" id="PIB74662.1"/>
    </source>
</evidence>
<keyword evidence="7" id="KW-0521">NADP</keyword>
<dbReference type="Gene3D" id="3.40.50.360">
    <property type="match status" value="1"/>
</dbReference>
<evidence type="ECO:0000259" key="12">
    <source>
        <dbReference type="PROSITE" id="PS51384"/>
    </source>
</evidence>
<evidence type="ECO:0000256" key="1">
    <source>
        <dbReference type="ARBA" id="ARBA00001917"/>
    </source>
</evidence>
<gene>
    <name evidence="13" type="ORF">CQY22_012285</name>
</gene>
<evidence type="ECO:0000256" key="3">
    <source>
        <dbReference type="ARBA" id="ARBA00012604"/>
    </source>
</evidence>
<dbReference type="Pfam" id="PF00175">
    <property type="entry name" value="NAD_binding_1"/>
    <property type="match status" value="1"/>
</dbReference>
<organism evidence="13 14">
    <name type="scientific">Mycolicibacterium brumae</name>
    <dbReference type="NCBI Taxonomy" id="85968"/>
    <lineage>
        <taxon>Bacteria</taxon>
        <taxon>Bacillati</taxon>
        <taxon>Actinomycetota</taxon>
        <taxon>Actinomycetes</taxon>
        <taxon>Mycobacteriales</taxon>
        <taxon>Mycobacteriaceae</taxon>
        <taxon>Mycolicibacterium</taxon>
    </lineage>
</organism>
<evidence type="ECO:0000256" key="8">
    <source>
        <dbReference type="ARBA" id="ARBA00023002"/>
    </source>
</evidence>
<comment type="caution">
    <text evidence="13">The sequence shown here is derived from an EMBL/GenBank/DDBJ whole genome shotgun (WGS) entry which is preliminary data.</text>
</comment>
<sequence length="537" mass="58897">MSDTDFALTIGYASDMGNAESIAVHLAEACRQAGLDTEAVELNTIEPTALSDVSHLVVVTSTWGDGELPDNGSLFWEALSADDAPALADLSFTVCGLGESTYPLFNNASKVIDARLDELGATRIADRQIYDEYIDGDAADWVADTVKLLEAARTATVGADETPAVTEHDPSVLQWERKHPFRTQILVNRLLTKPGSTKEVRHYELSLDGSDITYAAGDSVAVRPVNDPALVDAMLDHLGVSGDMVPDGFTKPLHELLSHREIRAPHRELRALVGARTTHAETKDVLLGLDPERLTEWLYGRDLLDLLEHAEVTVDELLEHLRPLAARDYSIASSPLAHPERLHLTVATVRYQMGGRERGGVASNYLNRAGGQEVEIHLRPNHTFRLPAPDVPIIMIGPGTGVAPFRAFLEERRVTGATGRNWLFFGDRNRATDFLYQEDLEGFVADGTLNRLDLAFSRDAGEKEYVQHKMADNAAELYAWLQDGARVYVCGDATAMAPDVDRALRAVVADGGGLDADAAHAYVNDLIRDHRYLRDVY</sequence>
<dbReference type="GO" id="GO:0019344">
    <property type="term" value="P:cysteine biosynthetic process"/>
    <property type="evidence" value="ECO:0007669"/>
    <property type="project" value="UniProtKB-KW"/>
</dbReference>
<accession>A0A2G5P8I9</accession>
<evidence type="ECO:0000256" key="9">
    <source>
        <dbReference type="ARBA" id="ARBA00023192"/>
    </source>
</evidence>
<dbReference type="InterPro" id="IPR017938">
    <property type="entry name" value="Riboflavin_synthase-like_b-brl"/>
</dbReference>
<dbReference type="InterPro" id="IPR008254">
    <property type="entry name" value="Flavodoxin/NO_synth"/>
</dbReference>
<comment type="catalytic activity">
    <reaction evidence="10">
        <text>hydrogen sulfide + 3 NADP(+) + 3 H2O = sulfite + 3 NADPH + 4 H(+)</text>
        <dbReference type="Rhea" id="RHEA:13801"/>
        <dbReference type="ChEBI" id="CHEBI:15377"/>
        <dbReference type="ChEBI" id="CHEBI:15378"/>
        <dbReference type="ChEBI" id="CHEBI:17359"/>
        <dbReference type="ChEBI" id="CHEBI:29919"/>
        <dbReference type="ChEBI" id="CHEBI:57783"/>
        <dbReference type="ChEBI" id="CHEBI:58349"/>
        <dbReference type="EC" id="1.8.1.2"/>
    </reaction>
</comment>
<comment type="cofactor">
    <cofactor evidence="2">
        <name>FAD</name>
        <dbReference type="ChEBI" id="CHEBI:57692"/>
    </cofactor>
</comment>
<dbReference type="InterPro" id="IPR003097">
    <property type="entry name" value="CysJ-like_FAD-binding"/>
</dbReference>
<protein>
    <recommendedName>
        <fullName evidence="3">assimilatory sulfite reductase (NADPH)</fullName>
        <ecNumber evidence="3">1.8.1.2</ecNumber>
    </recommendedName>
</protein>
<dbReference type="Proteomes" id="UP000230551">
    <property type="component" value="Unassembled WGS sequence"/>
</dbReference>
<reference evidence="13 14" key="1">
    <citation type="journal article" date="2017" name="Infect. Genet. Evol.">
        <title>The new phylogeny of the genus Mycobacterium: The old and the news.</title>
        <authorList>
            <person name="Tortoli E."/>
            <person name="Fedrizzi T."/>
            <person name="Meehan C.J."/>
            <person name="Trovato A."/>
            <person name="Grottola A."/>
            <person name="Giacobazzi E."/>
            <person name="Serpini G.F."/>
            <person name="Tagliazucchi S."/>
            <person name="Fabio A."/>
            <person name="Bettua C."/>
            <person name="Bertorelli R."/>
            <person name="Frascaro F."/>
            <person name="De Sanctis V."/>
            <person name="Pecorari M."/>
            <person name="Jousson O."/>
            <person name="Segata N."/>
            <person name="Cirillo D.M."/>
        </authorList>
    </citation>
    <scope>NUCLEOTIDE SEQUENCE [LARGE SCALE GENOMIC DNA]</scope>
    <source>
        <strain evidence="13 14">CIP1034565</strain>
    </source>
</reference>
<keyword evidence="4" id="KW-0285">Flavoprotein</keyword>
<dbReference type="PROSITE" id="PS50902">
    <property type="entry name" value="FLAVODOXIN_LIKE"/>
    <property type="match status" value="1"/>
</dbReference>
<dbReference type="Pfam" id="PF00258">
    <property type="entry name" value="Flavodoxin_1"/>
    <property type="match status" value="1"/>
</dbReference>
<dbReference type="Pfam" id="PF00667">
    <property type="entry name" value="FAD_binding_1"/>
    <property type="match status" value="2"/>
</dbReference>
<dbReference type="InterPro" id="IPR029039">
    <property type="entry name" value="Flavoprotein-like_sf"/>
</dbReference>
<evidence type="ECO:0000259" key="11">
    <source>
        <dbReference type="PROSITE" id="PS50902"/>
    </source>
</evidence>
<dbReference type="SUPFAM" id="SSF52343">
    <property type="entry name" value="Ferredoxin reductase-like, C-terminal NADP-linked domain"/>
    <property type="match status" value="1"/>
</dbReference>
<dbReference type="GO" id="GO:0050660">
    <property type="term" value="F:flavin adenine dinucleotide binding"/>
    <property type="evidence" value="ECO:0007669"/>
    <property type="project" value="TreeGrafter"/>
</dbReference>
<evidence type="ECO:0000256" key="4">
    <source>
        <dbReference type="ARBA" id="ARBA00022630"/>
    </source>
</evidence>
<dbReference type="InterPro" id="IPR017927">
    <property type="entry name" value="FAD-bd_FR_type"/>
</dbReference>
<evidence type="ECO:0000256" key="2">
    <source>
        <dbReference type="ARBA" id="ARBA00001974"/>
    </source>
</evidence>
<dbReference type="InterPro" id="IPR023173">
    <property type="entry name" value="NADPH_Cyt_P450_Rdtase_alpha"/>
</dbReference>
<evidence type="ECO:0000256" key="10">
    <source>
        <dbReference type="ARBA" id="ARBA00052219"/>
    </source>
</evidence>
<dbReference type="PRINTS" id="PR00371">
    <property type="entry name" value="FPNCR"/>
</dbReference>
<dbReference type="PRINTS" id="PR00369">
    <property type="entry name" value="FLAVODOXIN"/>
</dbReference>
<feature type="domain" description="Flavodoxin-like" evidence="11">
    <location>
        <begin position="8"/>
        <end position="146"/>
    </location>
</feature>
<dbReference type="Gene3D" id="2.40.30.10">
    <property type="entry name" value="Translation factors"/>
    <property type="match status" value="1"/>
</dbReference>
<evidence type="ECO:0000256" key="7">
    <source>
        <dbReference type="ARBA" id="ARBA00022857"/>
    </source>
</evidence>
<dbReference type="OrthoDB" id="7376058at2"/>
<dbReference type="Gene3D" id="1.20.990.10">
    <property type="entry name" value="NADPH-cytochrome p450 Reductase, Chain A, domain 3"/>
    <property type="match status" value="1"/>
</dbReference>
<dbReference type="AlphaFoldDB" id="A0A2G5P8I9"/>
<dbReference type="PROSITE" id="PS51384">
    <property type="entry name" value="FAD_FR"/>
    <property type="match status" value="1"/>
</dbReference>
<proteinExistence type="predicted"/>
<evidence type="ECO:0000313" key="14">
    <source>
        <dbReference type="Proteomes" id="UP000230551"/>
    </source>
</evidence>
<dbReference type="EC" id="1.8.1.2" evidence="3"/>
<dbReference type="GO" id="GO:0005829">
    <property type="term" value="C:cytosol"/>
    <property type="evidence" value="ECO:0007669"/>
    <property type="project" value="TreeGrafter"/>
</dbReference>
<dbReference type="InterPro" id="IPR039261">
    <property type="entry name" value="FNR_nucleotide-bd"/>
</dbReference>
<feature type="domain" description="FAD-binding FR-type" evidence="12">
    <location>
        <begin position="178"/>
        <end position="387"/>
    </location>
</feature>
<dbReference type="PANTHER" id="PTHR19384:SF128">
    <property type="entry name" value="NADPH OXIDOREDUCTASE A"/>
    <property type="match status" value="1"/>
</dbReference>